<proteinExistence type="predicted"/>
<protein>
    <recommendedName>
        <fullName evidence="3">Lipoprotein</fullName>
    </recommendedName>
</protein>
<name>A0ABV2TNT2_9RHOO</name>
<dbReference type="RefSeq" id="WP_354602032.1">
    <property type="nucleotide sequence ID" value="NZ_JBEWZI010000018.1"/>
</dbReference>
<evidence type="ECO:0008006" key="3">
    <source>
        <dbReference type="Google" id="ProtNLM"/>
    </source>
</evidence>
<evidence type="ECO:0000313" key="2">
    <source>
        <dbReference type="Proteomes" id="UP001549691"/>
    </source>
</evidence>
<sequence length="148" mass="16447">MKKRWILTLLLSVTGCSSLSGDLPGRTSIIPKGSLRIFPGYAVAHADIVQVGLLLAAVYMVTDPTAPNWEIVETRLPDNRVLYKLSMQYLHLGGDGEARYVLARRAETLAREQGLAGYQIQRYEEAVDSRIFLPQRTAYAEVQLLAAK</sequence>
<evidence type="ECO:0000313" key="1">
    <source>
        <dbReference type="EMBL" id="MET7015574.1"/>
    </source>
</evidence>
<keyword evidence="2" id="KW-1185">Reference proteome</keyword>
<organism evidence="1 2">
    <name type="scientific">Uliginosibacterium flavum</name>
    <dbReference type="NCBI Taxonomy" id="1396831"/>
    <lineage>
        <taxon>Bacteria</taxon>
        <taxon>Pseudomonadati</taxon>
        <taxon>Pseudomonadota</taxon>
        <taxon>Betaproteobacteria</taxon>
        <taxon>Rhodocyclales</taxon>
        <taxon>Zoogloeaceae</taxon>
        <taxon>Uliginosibacterium</taxon>
    </lineage>
</organism>
<accession>A0ABV2TNT2</accession>
<reference evidence="1 2" key="1">
    <citation type="submission" date="2024-07" db="EMBL/GenBank/DDBJ databases">
        <title>Uliginosibacterium flavum JJ3220;KACC:17644.</title>
        <authorList>
            <person name="Kim M.K."/>
        </authorList>
    </citation>
    <scope>NUCLEOTIDE SEQUENCE [LARGE SCALE GENOMIC DNA]</scope>
    <source>
        <strain evidence="1 2">KACC:17644</strain>
    </source>
</reference>
<gene>
    <name evidence="1" type="ORF">ABXR19_15400</name>
</gene>
<comment type="caution">
    <text evidence="1">The sequence shown here is derived from an EMBL/GenBank/DDBJ whole genome shotgun (WGS) entry which is preliminary data.</text>
</comment>
<dbReference type="Proteomes" id="UP001549691">
    <property type="component" value="Unassembled WGS sequence"/>
</dbReference>
<dbReference type="EMBL" id="JBEWZI010000018">
    <property type="protein sequence ID" value="MET7015574.1"/>
    <property type="molecule type" value="Genomic_DNA"/>
</dbReference>
<dbReference type="PROSITE" id="PS51257">
    <property type="entry name" value="PROKAR_LIPOPROTEIN"/>
    <property type="match status" value="1"/>
</dbReference>